<keyword evidence="7" id="KW-1185">Reference proteome</keyword>
<feature type="chain" id="PRO_5045064431" evidence="4">
    <location>
        <begin position="35"/>
        <end position="1465"/>
    </location>
</feature>
<evidence type="ECO:0000313" key="7">
    <source>
        <dbReference type="Proteomes" id="UP001597252"/>
    </source>
</evidence>
<feature type="compositionally biased region" description="Polar residues" evidence="2">
    <location>
        <begin position="258"/>
        <end position="274"/>
    </location>
</feature>
<dbReference type="PANTHER" id="PTHR12460:SF38">
    <property type="entry name" value="KINETOPLAST-ASSOCIATED PROTEIN-LIKE PROTEIN"/>
    <property type="match status" value="1"/>
</dbReference>
<dbReference type="Pfam" id="PF06458">
    <property type="entry name" value="MucBP"/>
    <property type="match status" value="7"/>
</dbReference>
<gene>
    <name evidence="6" type="ORF">ACFQ5J_04295</name>
</gene>
<feature type="domain" description="MucBP" evidence="5">
    <location>
        <begin position="678"/>
        <end position="744"/>
    </location>
</feature>
<feature type="domain" description="MucBP" evidence="5">
    <location>
        <begin position="892"/>
        <end position="957"/>
    </location>
</feature>
<evidence type="ECO:0000256" key="4">
    <source>
        <dbReference type="SAM" id="SignalP"/>
    </source>
</evidence>
<feature type="domain" description="MucBP" evidence="5">
    <location>
        <begin position="1105"/>
        <end position="1171"/>
    </location>
</feature>
<feature type="region of interest" description="Disordered" evidence="2">
    <location>
        <begin position="1252"/>
        <end position="1418"/>
    </location>
</feature>
<feature type="domain" description="MucBP" evidence="5">
    <location>
        <begin position="820"/>
        <end position="887"/>
    </location>
</feature>
<keyword evidence="3" id="KW-0812">Transmembrane</keyword>
<dbReference type="PANTHER" id="PTHR12460">
    <property type="entry name" value="CYCLIN-DEPENDENT KINASE INHIBITOR-RELATED PROTEIN"/>
    <property type="match status" value="1"/>
</dbReference>
<organism evidence="6 7">
    <name type="scientific">Lacticaseibacillus baoqingensis</name>
    <dbReference type="NCBI Taxonomy" id="2486013"/>
    <lineage>
        <taxon>Bacteria</taxon>
        <taxon>Bacillati</taxon>
        <taxon>Bacillota</taxon>
        <taxon>Bacilli</taxon>
        <taxon>Lactobacillales</taxon>
        <taxon>Lactobacillaceae</taxon>
        <taxon>Lacticaseibacillus</taxon>
    </lineage>
</organism>
<keyword evidence="3" id="KW-0472">Membrane</keyword>
<sequence length="1465" mass="149951">MKDRRGDKKLYKTRRGWMAAGVAALALLSAQAINTPTAQSVHADTTQSQTATTDTSTPASTAGAATATPTTAAQDQLNAAVQAMIDAVNNADLSSDAGIQAAAAAAAKQEGAMNDAVTAGASMQAVPADLMTNMQAAMTKLSDAQKKAVPQAKLNTAIQTLIDAVNNADLSTDAGFKAATDAAGQQEAAISDALNEGASMNDVPADLQSGMDAALGKLSDVQQKAVPQNKLNAAAQAIVDAVNNADLTTDAGFKAASDTASQQEQAMSDATNDGASTDAMPASLKSDLQAAMAKLSAVQQKAVPQNKLNAAAQAIVDAVNNADLTTDAGFKTASDTASQQEQAMNDAANDGASTDAMPADLKSDLTAALAKLSAVQQKTVPQDHLNAAAQAIVDAVNNADLTTDAGFKAASDAASKQEQAMSDAVNDGAATDAMPADLKSELTAALAKLSAVQQKTVPQDHLNAAAQAIVDAVNAIPDGATADDPTVQAAKTTADQQEQAISDATTAGASMDAVPAALKSDLQNALTKLAGYQNLAVAQTNLNNAAQAYVDTMKQLVKPADVTEDLAKLATIDGDIQKALANGATIDALPDDLIYQYYGAIDSEVSPFTVIKRDQTTGMTVGDPVTLYGPTGKQFTVADLGDALALPGYKLSNTVADPITADGKSHFNAWYNALPQDLTVRYADTTGKQLKDDTTLADVAKTGETVDLSKLGLDTTVAGYTLQSTLNPAYVVKGADNLVTLLYQGDPQTVSVHYTDVAGNELQAATDLDAVTGETIDLSKQNLATTIPGYTLQSELNPAYVVKDGDNKIDLLYAAAPQSLTINYQDATTGKILKDATDLGKIGVTGEAVDLGAQGLETTIPGYTLQSTLNPAYVLKAGGNAITLLYQGNPQKVNVHYTDVAGHELKTATGIDAITGETVDLSKQNLDTAIPGYSLQSGLNPAYVVKDGNNNIALLYTADPQSLTVNYQDATTGQTLKDATDLGKIGVTGEAVDLGAQGLETTIPGYTLQSTLNPAYVLKAGGNAITLLYQGNPQKVNVHYTDVAGHELKPATGIDAITGETVDLSKQNLDTAIPGYSLQSSLNPAYVVKDGNNNIYLLYTAETQPVTVHYQDAKTGQELKTATELPAAATGTVIDLTKQGLDTTIPGYTLQSQLNPAYTVKAGANDITLLYLGDAQNLIVHSVLAGTKTKLIADQTFAPFAATGDVVDLNTVGIRTFVPGYELKTPLDQAYTVTAGDNEIWVEYVKKDLDSDPIITHPATGDNGDNGDTTGKPNTGDNGGTTTTPNNGDNGDTTGKPSTGDNGGTTTTPNNGDNGGTTSKPNTGDNGGTTTTPNNGDNGGTTSKPNTGDNGGTTSKPNTGDNGGTATKPTTGDTATTPDFGNDGAPATGNQGTPAKGTAGTPTSLVQPTVNQTPATTAPVAAATSKQAAYPQTGDDTNTAAAVAGIGVIGAFLALAGIDRKKRRA</sequence>
<evidence type="ECO:0000259" key="5">
    <source>
        <dbReference type="Pfam" id="PF06458"/>
    </source>
</evidence>
<proteinExistence type="predicted"/>
<feature type="compositionally biased region" description="Low complexity" evidence="2">
    <location>
        <begin position="43"/>
        <end position="69"/>
    </location>
</feature>
<evidence type="ECO:0000256" key="2">
    <source>
        <dbReference type="SAM" id="MobiDB-lite"/>
    </source>
</evidence>
<keyword evidence="1" id="KW-0677">Repeat</keyword>
<feature type="compositionally biased region" description="Low complexity" evidence="2">
    <location>
        <begin position="1392"/>
        <end position="1418"/>
    </location>
</feature>
<dbReference type="NCBIfam" id="TIGR01167">
    <property type="entry name" value="LPXTG_anchor"/>
    <property type="match status" value="1"/>
</dbReference>
<feature type="region of interest" description="Disordered" evidence="2">
    <location>
        <begin position="255"/>
        <end position="274"/>
    </location>
</feature>
<keyword evidence="4" id="KW-0732">Signal</keyword>
<name>A0ABW4E502_9LACO</name>
<dbReference type="EMBL" id="JBHTON010000009">
    <property type="protein sequence ID" value="MFD1484452.1"/>
    <property type="molecule type" value="Genomic_DNA"/>
</dbReference>
<feature type="signal peptide" evidence="4">
    <location>
        <begin position="1"/>
        <end position="34"/>
    </location>
</feature>
<evidence type="ECO:0000256" key="3">
    <source>
        <dbReference type="SAM" id="Phobius"/>
    </source>
</evidence>
<evidence type="ECO:0000313" key="6">
    <source>
        <dbReference type="EMBL" id="MFD1484452.1"/>
    </source>
</evidence>
<evidence type="ECO:0000256" key="1">
    <source>
        <dbReference type="ARBA" id="ARBA00022737"/>
    </source>
</evidence>
<dbReference type="Gene3D" id="3.10.20.320">
    <property type="entry name" value="Putative peptidoglycan bound protein (lpxtg motif)"/>
    <property type="match status" value="7"/>
</dbReference>
<feature type="transmembrane region" description="Helical" evidence="3">
    <location>
        <begin position="1440"/>
        <end position="1458"/>
    </location>
</feature>
<feature type="domain" description="MucBP" evidence="5">
    <location>
        <begin position="749"/>
        <end position="813"/>
    </location>
</feature>
<reference evidence="7" key="1">
    <citation type="journal article" date="2019" name="Int. J. Syst. Evol. Microbiol.">
        <title>The Global Catalogue of Microorganisms (GCM) 10K type strain sequencing project: providing services to taxonomists for standard genome sequencing and annotation.</title>
        <authorList>
            <consortium name="The Broad Institute Genomics Platform"/>
            <consortium name="The Broad Institute Genome Sequencing Center for Infectious Disease"/>
            <person name="Wu L."/>
            <person name="Ma J."/>
        </authorList>
    </citation>
    <scope>NUCLEOTIDE SEQUENCE [LARGE SCALE GENOMIC DNA]</scope>
    <source>
        <strain evidence="7">CCM 8903</strain>
    </source>
</reference>
<feature type="compositionally biased region" description="Low complexity" evidence="2">
    <location>
        <begin position="1260"/>
        <end position="1342"/>
    </location>
</feature>
<accession>A0ABW4E502</accession>
<comment type="caution">
    <text evidence="6">The sequence shown here is derived from an EMBL/GenBank/DDBJ whole genome shotgun (WGS) entry which is preliminary data.</text>
</comment>
<dbReference type="Proteomes" id="UP001597252">
    <property type="component" value="Unassembled WGS sequence"/>
</dbReference>
<keyword evidence="3" id="KW-1133">Transmembrane helix</keyword>
<feature type="compositionally biased region" description="Low complexity" evidence="2">
    <location>
        <begin position="1364"/>
        <end position="1379"/>
    </location>
</feature>
<dbReference type="RefSeq" id="WP_125752571.1">
    <property type="nucleotide sequence ID" value="NZ_JBHTON010000009.1"/>
</dbReference>
<feature type="domain" description="MucBP" evidence="5">
    <location>
        <begin position="1035"/>
        <end position="1100"/>
    </location>
</feature>
<protein>
    <submittedName>
        <fullName evidence="6">MucBP domain-containing protein</fullName>
    </submittedName>
</protein>
<dbReference type="InterPro" id="IPR009459">
    <property type="entry name" value="MucBP_dom"/>
</dbReference>
<feature type="domain" description="MucBP" evidence="5">
    <location>
        <begin position="963"/>
        <end position="1030"/>
    </location>
</feature>
<feature type="compositionally biased region" description="Polar residues" evidence="2">
    <location>
        <begin position="1343"/>
        <end position="1360"/>
    </location>
</feature>
<feature type="region of interest" description="Disordered" evidence="2">
    <location>
        <begin position="39"/>
        <end position="69"/>
    </location>
</feature>